<dbReference type="Proteomes" id="UP000287394">
    <property type="component" value="Chromosome"/>
</dbReference>
<organism evidence="2 3">
    <name type="scientific">Capsulimonas corticalis</name>
    <dbReference type="NCBI Taxonomy" id="2219043"/>
    <lineage>
        <taxon>Bacteria</taxon>
        <taxon>Bacillati</taxon>
        <taxon>Armatimonadota</taxon>
        <taxon>Armatimonadia</taxon>
        <taxon>Capsulimonadales</taxon>
        <taxon>Capsulimonadaceae</taxon>
        <taxon>Capsulimonas</taxon>
    </lineage>
</organism>
<dbReference type="Pfam" id="PF04233">
    <property type="entry name" value="Phage_Mu_F"/>
    <property type="match status" value="1"/>
</dbReference>
<protein>
    <submittedName>
        <fullName evidence="2">Uncharacterized protein</fullName>
    </submittedName>
</protein>
<feature type="region of interest" description="Disordered" evidence="1">
    <location>
        <begin position="298"/>
        <end position="331"/>
    </location>
</feature>
<dbReference type="OrthoDB" id="1752197at2"/>
<keyword evidence="3" id="KW-1185">Reference proteome</keyword>
<name>A0A402CRD0_9BACT</name>
<evidence type="ECO:0000313" key="3">
    <source>
        <dbReference type="Proteomes" id="UP000287394"/>
    </source>
</evidence>
<dbReference type="RefSeq" id="WP_119319958.1">
    <property type="nucleotide sequence ID" value="NZ_AP025739.1"/>
</dbReference>
<sequence>MADIFEISELAKEYAQLIRASRQKQMQLDRDTIAHVLGLLHDTLDALQEDIRSIPRGILAERFQRDLERSISRHVTTFGERFKASLDGGIEAAALNVSEREADLLRRLSLVRTQIHPEHSLHVAAGAAQIGVEFGRVQAEVLDRLYARVYPDGLKLSQRLYNLDRDARRSIADTLFSGVAQGQSARKLAEALRPLLTAPGVENVRYKAMRIARTEINSAYREGHIASVTDENGKLKPWVEAIGWRLSPAHPRTDICDAWAGDDTEGLGAGNYSSGNVPPGHPHCLCYTVTLLASLPDQQFVSHPPKPDDVPESQRKYYGQPKPDPPAQSDS</sequence>
<evidence type="ECO:0000256" key="1">
    <source>
        <dbReference type="SAM" id="MobiDB-lite"/>
    </source>
</evidence>
<gene>
    <name evidence="2" type="ORF">CCAX7_000470</name>
</gene>
<feature type="compositionally biased region" description="Basic and acidic residues" evidence="1">
    <location>
        <begin position="305"/>
        <end position="315"/>
    </location>
</feature>
<accession>A0A402CRD0</accession>
<reference evidence="2 3" key="1">
    <citation type="journal article" date="2019" name="Int. J. Syst. Evol. Microbiol.">
        <title>Capsulimonas corticalis gen. nov., sp. nov., an aerobic capsulated bacterium, of a novel bacterial order, Capsulimonadales ord. nov., of the class Armatimonadia of the phylum Armatimonadetes.</title>
        <authorList>
            <person name="Li J."/>
            <person name="Kudo C."/>
            <person name="Tonouchi A."/>
        </authorList>
    </citation>
    <scope>NUCLEOTIDE SEQUENCE [LARGE SCALE GENOMIC DNA]</scope>
    <source>
        <strain evidence="2 3">AX-7</strain>
    </source>
</reference>
<dbReference type="InterPro" id="IPR006528">
    <property type="entry name" value="Phage_head_morphogenesis_dom"/>
</dbReference>
<dbReference type="AlphaFoldDB" id="A0A402CRD0"/>
<dbReference type="KEGG" id="ccot:CCAX7_000470"/>
<dbReference type="EMBL" id="AP025739">
    <property type="protein sequence ID" value="BDI27996.1"/>
    <property type="molecule type" value="Genomic_DNA"/>
</dbReference>
<feature type="compositionally biased region" description="Pro residues" evidence="1">
    <location>
        <begin position="322"/>
        <end position="331"/>
    </location>
</feature>
<evidence type="ECO:0000313" key="2">
    <source>
        <dbReference type="EMBL" id="BDI27996.1"/>
    </source>
</evidence>
<proteinExistence type="predicted"/>